<dbReference type="EMBL" id="AP024238">
    <property type="protein sequence ID" value="BCO25546.1"/>
    <property type="molecule type" value="Genomic_DNA"/>
</dbReference>
<dbReference type="InterPro" id="IPR014710">
    <property type="entry name" value="RmlC-like_jellyroll"/>
</dbReference>
<gene>
    <name evidence="7" type="ORF">MIZ03_0407</name>
</gene>
<dbReference type="Pfam" id="PF00027">
    <property type="entry name" value="cNMP_binding"/>
    <property type="match status" value="1"/>
</dbReference>
<evidence type="ECO:0000313" key="8">
    <source>
        <dbReference type="Proteomes" id="UP000824366"/>
    </source>
</evidence>
<feature type="transmembrane region" description="Helical" evidence="5">
    <location>
        <begin position="234"/>
        <end position="258"/>
    </location>
</feature>
<evidence type="ECO:0000256" key="2">
    <source>
        <dbReference type="ARBA" id="ARBA00022692"/>
    </source>
</evidence>
<comment type="subcellular location">
    <subcellularLocation>
        <location evidence="1">Membrane</location>
        <topology evidence="1">Multi-pass membrane protein</topology>
    </subcellularLocation>
</comment>
<feature type="domain" description="Cyclic nucleotide-binding" evidence="6">
    <location>
        <begin position="19"/>
        <end position="132"/>
    </location>
</feature>
<dbReference type="Pfam" id="PF00939">
    <property type="entry name" value="Na_sulph_symp"/>
    <property type="match status" value="1"/>
</dbReference>
<dbReference type="RefSeq" id="WP_223907379.1">
    <property type="nucleotide sequence ID" value="NZ_AP024238.1"/>
</dbReference>
<dbReference type="SMART" id="SM00100">
    <property type="entry name" value="cNMP"/>
    <property type="match status" value="1"/>
</dbReference>
<dbReference type="Proteomes" id="UP000824366">
    <property type="component" value="Chromosome"/>
</dbReference>
<evidence type="ECO:0000313" key="7">
    <source>
        <dbReference type="EMBL" id="BCO25546.1"/>
    </source>
</evidence>
<feature type="transmembrane region" description="Helical" evidence="5">
    <location>
        <begin position="437"/>
        <end position="454"/>
    </location>
</feature>
<protein>
    <recommendedName>
        <fullName evidence="6">Cyclic nucleotide-binding domain-containing protein</fullName>
    </recommendedName>
</protein>
<reference evidence="7 8" key="1">
    <citation type="journal article" date="2021" name="Microbiol. Spectr.">
        <title>A Single Bacterium Capable of Oxidation and Reduction of Iron at Circumneutral pH.</title>
        <authorList>
            <person name="Kato S."/>
            <person name="Ohkuma M."/>
        </authorList>
    </citation>
    <scope>NUCLEOTIDE SEQUENCE [LARGE SCALE GENOMIC DNA]</scope>
    <source>
        <strain evidence="7 8">MIZ03</strain>
    </source>
</reference>
<dbReference type="InterPro" id="IPR000595">
    <property type="entry name" value="cNMP-bd_dom"/>
</dbReference>
<evidence type="ECO:0000259" key="6">
    <source>
        <dbReference type="PROSITE" id="PS50042"/>
    </source>
</evidence>
<dbReference type="Gene3D" id="2.60.120.10">
    <property type="entry name" value="Jelly Rolls"/>
    <property type="match status" value="1"/>
</dbReference>
<name>A0ABM7MH81_9BURK</name>
<proteinExistence type="predicted"/>
<dbReference type="InterPro" id="IPR018490">
    <property type="entry name" value="cNMP-bd_dom_sf"/>
</dbReference>
<keyword evidence="8" id="KW-1185">Reference proteome</keyword>
<accession>A0ABM7MH81</accession>
<evidence type="ECO:0000256" key="1">
    <source>
        <dbReference type="ARBA" id="ARBA00004141"/>
    </source>
</evidence>
<dbReference type="PROSITE" id="PS50042">
    <property type="entry name" value="CNMP_BINDING_3"/>
    <property type="match status" value="1"/>
</dbReference>
<sequence>MPMEPSPTELAERLLHEPLLAGLPGRAHARLLGAARVVQVAAGQTVVTSGAPATDLWLVLQGSLVLWSFGDAVRGQALSVGEEALAGQALYCRSAVALTDSCLLVLPRRALQEVLGDTPDLARKAQDALLCSVGGVTLPVLPVKPRSGPAATPPREVWGWACTLLWPALLLAAGLWQGWAIQNTLFLAILAATVSMWMFSIVDEFVPPLFAMTAMLLVDLAPAKVVLSGFASSGLILFVGVYVLGGVLVASGLSYRFILWMRLHLPDTPFWHGFALLASGYALSPIMPSGNARLSLLAPLYRDFCSTDGVQSGGLDHTRLAAATLAGSMNMSPMFLTSKSANLIVFAMLPAQLQEEFQGFFWFLAAIVCALVVTVGHFVLDRVFFGPGQVLPASKAQVRQQLQLLGPMERDELFVLGALGVFLLGATGVSWHHISLPWVAGFVLVALLFYGLVSKKSFQNYVDWPMVFFLLSLQGLTGTMEYLHLVEQVTPWMDSLAALLQQDVLRLVWLELVVVLIIRLALPITAGMVVSAILFMPLAEATGINPWLIGFLAAMFSDLWFFPYQSSAYSQLRSVSGVSTLFNEPLFLKFNLASCALRVVAVWVSIPYWDALDLI</sequence>
<feature type="transmembrane region" description="Helical" evidence="5">
    <location>
        <begin position="183"/>
        <end position="202"/>
    </location>
</feature>
<organism evidence="7 8">
    <name type="scientific">Rhodoferax lithotrophicus</name>
    <dbReference type="NCBI Taxonomy" id="2798804"/>
    <lineage>
        <taxon>Bacteria</taxon>
        <taxon>Pseudomonadati</taxon>
        <taxon>Pseudomonadota</taxon>
        <taxon>Betaproteobacteria</taxon>
        <taxon>Burkholderiales</taxon>
        <taxon>Comamonadaceae</taxon>
        <taxon>Rhodoferax</taxon>
    </lineage>
</organism>
<dbReference type="InterPro" id="IPR001898">
    <property type="entry name" value="SLC13A/DASS"/>
</dbReference>
<keyword evidence="2 5" id="KW-0812">Transmembrane</keyword>
<feature type="transmembrane region" description="Helical" evidence="5">
    <location>
        <begin position="359"/>
        <end position="380"/>
    </location>
</feature>
<feature type="transmembrane region" description="Helical" evidence="5">
    <location>
        <begin position="506"/>
        <end position="535"/>
    </location>
</feature>
<feature type="transmembrane region" description="Helical" evidence="5">
    <location>
        <begin position="413"/>
        <end position="431"/>
    </location>
</feature>
<evidence type="ECO:0000256" key="4">
    <source>
        <dbReference type="ARBA" id="ARBA00023136"/>
    </source>
</evidence>
<keyword evidence="4 5" id="KW-0472">Membrane</keyword>
<feature type="transmembrane region" description="Helical" evidence="5">
    <location>
        <begin position="547"/>
        <end position="566"/>
    </location>
</feature>
<dbReference type="CDD" id="cd00038">
    <property type="entry name" value="CAP_ED"/>
    <property type="match status" value="1"/>
</dbReference>
<keyword evidence="3 5" id="KW-1133">Transmembrane helix</keyword>
<evidence type="ECO:0000256" key="3">
    <source>
        <dbReference type="ARBA" id="ARBA00022989"/>
    </source>
</evidence>
<evidence type="ECO:0000256" key="5">
    <source>
        <dbReference type="SAM" id="Phobius"/>
    </source>
</evidence>
<feature type="transmembrane region" description="Helical" evidence="5">
    <location>
        <begin position="270"/>
        <end position="287"/>
    </location>
</feature>
<feature type="transmembrane region" description="Helical" evidence="5">
    <location>
        <begin position="157"/>
        <end position="176"/>
    </location>
</feature>
<dbReference type="SUPFAM" id="SSF51206">
    <property type="entry name" value="cAMP-binding domain-like"/>
    <property type="match status" value="1"/>
</dbReference>